<reference evidence="2" key="1">
    <citation type="journal article" date="2013" name="Genome Announc.">
        <title>First genome sequence of a syntrophic acetate-oxidizing bacterium, Tepidanaerobacter acetatoxydans strain Re1.</title>
        <authorList>
            <person name="Manzoor S."/>
            <person name="Bongcam-Rudloff E."/>
            <person name="Schnurer A."/>
            <person name="Muller B."/>
        </authorList>
    </citation>
    <scope>NUCLEOTIDE SEQUENCE [LARGE SCALE GENOMIC DNA]</scope>
    <source>
        <strain evidence="2">Re1</strain>
    </source>
</reference>
<evidence type="ECO:0000313" key="1">
    <source>
        <dbReference type="EMBL" id="CDI40261.1"/>
    </source>
</evidence>
<gene>
    <name evidence="1" type="ordered locus">TEPIRE1_0031</name>
</gene>
<protein>
    <recommendedName>
        <fullName evidence="3">Lipoprotein</fullName>
    </recommendedName>
</protein>
<keyword evidence="2" id="KW-1185">Reference proteome</keyword>
<dbReference type="KEGG" id="tep:TepRe1_0030"/>
<accession>F4LRI2</accession>
<dbReference type="AlphaFoldDB" id="F4LRI2"/>
<evidence type="ECO:0008006" key="3">
    <source>
        <dbReference type="Google" id="ProtNLM"/>
    </source>
</evidence>
<dbReference type="STRING" id="1209989.TepRe1_0030"/>
<dbReference type="HOGENOM" id="CLU_663796_0_0_9"/>
<organism evidence="1 2">
    <name type="scientific">Tepidanaerobacter acetatoxydans (strain DSM 21804 / JCM 16047 / Re1)</name>
    <dbReference type="NCBI Taxonomy" id="1209989"/>
    <lineage>
        <taxon>Bacteria</taxon>
        <taxon>Bacillati</taxon>
        <taxon>Bacillota</taxon>
        <taxon>Clostridia</taxon>
        <taxon>Thermosediminibacterales</taxon>
        <taxon>Tepidanaerobacteraceae</taxon>
        <taxon>Tepidanaerobacter</taxon>
    </lineage>
</organism>
<evidence type="ECO:0000313" key="2">
    <source>
        <dbReference type="Proteomes" id="UP000010802"/>
    </source>
</evidence>
<dbReference type="PROSITE" id="PS51257">
    <property type="entry name" value="PROKAR_LIPOPROTEIN"/>
    <property type="match status" value="1"/>
</dbReference>
<sequence length="414" mass="47930">MKKNNAFFILICLFFLLISGCTYNGKDSLPIISSEDFFSDDAAFLKDKIIMYQDHGLFSDYFKDYKIEEYLIEYDASCIYVDANKNAYLQISSSNNINNEFGIYSLTEKVYTPLVTLDQGHQVAIKAVNDNFIIWEEDKSSNWYKTSLHVYNLKTKKDTEFYVHTVDPETDMVYEWNFNKPVLKDDIVYFDDIVGIKDDIYQINLFQYNITEDKLEKIKTQAQYPMLYNDEIAWLGYRKKDNGTTIVVNNNGKPLEIAQIKSNGGLFQMSSSKDIIAIIEGINIPDYDIITSLAEKTNNENPKEKSYSEKETLSQIAYGVKIFDGKTAEPVMVSKDPVDTPDNNGKYIGWRQFTKDYPRFYDVENKRIITVDKLSPEKVYGCLINQKYLIFDTYNNSDPLNKSISLYIIDLDPS</sequence>
<dbReference type="EMBL" id="HF563609">
    <property type="protein sequence ID" value="CDI40261.1"/>
    <property type="molecule type" value="Genomic_DNA"/>
</dbReference>
<proteinExistence type="predicted"/>
<dbReference type="KEGG" id="tae:TepiRe1_0031"/>
<dbReference type="RefSeq" id="WP_013777169.1">
    <property type="nucleotide sequence ID" value="NC_015519.1"/>
</dbReference>
<name>F4LRI2_TEPAE</name>
<dbReference type="Proteomes" id="UP000010802">
    <property type="component" value="Chromosome"/>
</dbReference>